<comment type="domain">
    <text evidence="7">The DHHC domain is required for palmitoyltransferase activity.</text>
</comment>
<feature type="domain" description="Palmitoyltransferase DHHC" evidence="8">
    <location>
        <begin position="120"/>
        <end position="242"/>
    </location>
</feature>
<keyword evidence="9" id="KW-1185">Reference proteome</keyword>
<dbReference type="InterPro" id="IPR001594">
    <property type="entry name" value="Palmitoyltrfase_DHHC"/>
</dbReference>
<evidence type="ECO:0000259" key="8">
    <source>
        <dbReference type="Pfam" id="PF01529"/>
    </source>
</evidence>
<reference evidence="10" key="1">
    <citation type="submission" date="2025-08" db="UniProtKB">
        <authorList>
            <consortium name="RefSeq"/>
        </authorList>
    </citation>
    <scope>IDENTIFICATION</scope>
</reference>
<feature type="transmembrane region" description="Helical" evidence="7">
    <location>
        <begin position="205"/>
        <end position="233"/>
    </location>
</feature>
<organism evidence="9 10">
    <name type="scientific">Octopus sinensis</name>
    <name type="common">East Asian common octopus</name>
    <dbReference type="NCBI Taxonomy" id="2607531"/>
    <lineage>
        <taxon>Eukaryota</taxon>
        <taxon>Metazoa</taxon>
        <taxon>Spiralia</taxon>
        <taxon>Lophotrochozoa</taxon>
        <taxon>Mollusca</taxon>
        <taxon>Cephalopoda</taxon>
        <taxon>Coleoidea</taxon>
        <taxon>Octopodiformes</taxon>
        <taxon>Octopoda</taxon>
        <taxon>Incirrata</taxon>
        <taxon>Octopodidae</taxon>
        <taxon>Octopus</taxon>
    </lineage>
</organism>
<protein>
    <recommendedName>
        <fullName evidence="7">Palmitoyltransferase</fullName>
        <ecNumber evidence="7">2.3.1.225</ecNumber>
    </recommendedName>
</protein>
<evidence type="ECO:0000256" key="4">
    <source>
        <dbReference type="ARBA" id="ARBA00022989"/>
    </source>
</evidence>
<comment type="subcellular location">
    <subcellularLocation>
        <location evidence="1">Membrane</location>
        <topology evidence="1">Multi-pass membrane protein</topology>
    </subcellularLocation>
</comment>
<sequence>MAPSFIRQCCQVLRWLPVVFIAAVVVWSYYAYVVQMCIFTVDSVLEKVLYLLFYHPLLILFNWSYIQTIFTPNGKVPKNFYLSQQEVEALDAELREDNQRALLTHYAKNLPIQCKTISGAPRYCEKCKCIKPDRCHHCSVCSVCVLKMDHHCPWVNNCVGFSNYKFFILFLGYSLLYCLYIAATSLQYFIEFWTVNSNTPTAGRFHILFLFFVSVMFGCSLISLFCYHIFLILRNRTTLEAFRAPIFQTGPDKDGFNIGKMNNFIQVFGDNKYKVALPIYTSCGDGVSYRSRTSTGSCYQTMGTSAGCLPSHLRESECTLVIEPNNGDYYDDDPRPLTS</sequence>
<evidence type="ECO:0000313" key="9">
    <source>
        <dbReference type="Proteomes" id="UP000515154"/>
    </source>
</evidence>
<comment type="catalytic activity">
    <reaction evidence="7">
        <text>L-cysteinyl-[protein] + hexadecanoyl-CoA = S-hexadecanoyl-L-cysteinyl-[protein] + CoA</text>
        <dbReference type="Rhea" id="RHEA:36683"/>
        <dbReference type="Rhea" id="RHEA-COMP:10131"/>
        <dbReference type="Rhea" id="RHEA-COMP:11032"/>
        <dbReference type="ChEBI" id="CHEBI:29950"/>
        <dbReference type="ChEBI" id="CHEBI:57287"/>
        <dbReference type="ChEBI" id="CHEBI:57379"/>
        <dbReference type="ChEBI" id="CHEBI:74151"/>
        <dbReference type="EC" id="2.3.1.225"/>
    </reaction>
</comment>
<name>A0A6P7TF65_9MOLL</name>
<accession>A0A6P7TF65</accession>
<gene>
    <name evidence="10" type="primary">LOC115222481</name>
</gene>
<keyword evidence="3 7" id="KW-0812">Transmembrane</keyword>
<dbReference type="Pfam" id="PF01529">
    <property type="entry name" value="DHHC"/>
    <property type="match status" value="1"/>
</dbReference>
<dbReference type="PROSITE" id="PS50216">
    <property type="entry name" value="DHHC"/>
    <property type="match status" value="1"/>
</dbReference>
<proteinExistence type="inferred from homology"/>
<evidence type="ECO:0000256" key="5">
    <source>
        <dbReference type="ARBA" id="ARBA00023136"/>
    </source>
</evidence>
<dbReference type="AlphaFoldDB" id="A0A6P7TF65"/>
<dbReference type="Proteomes" id="UP000515154">
    <property type="component" value="Linkage group LG20"/>
</dbReference>
<keyword evidence="4 7" id="KW-1133">Transmembrane helix</keyword>
<keyword evidence="2 7" id="KW-0808">Transferase</keyword>
<feature type="transmembrane region" description="Helical" evidence="7">
    <location>
        <begin position="12"/>
        <end position="32"/>
    </location>
</feature>
<evidence type="ECO:0000313" key="10">
    <source>
        <dbReference type="RefSeq" id="XP_029648567.1"/>
    </source>
</evidence>
<dbReference type="EC" id="2.3.1.225" evidence="7"/>
<keyword evidence="5 7" id="KW-0472">Membrane</keyword>
<dbReference type="RefSeq" id="XP_029648567.1">
    <property type="nucleotide sequence ID" value="XM_029792707.2"/>
</dbReference>
<evidence type="ECO:0000256" key="2">
    <source>
        <dbReference type="ARBA" id="ARBA00022679"/>
    </source>
</evidence>
<keyword evidence="6 7" id="KW-0012">Acyltransferase</keyword>
<evidence type="ECO:0000256" key="7">
    <source>
        <dbReference type="RuleBase" id="RU079119"/>
    </source>
</evidence>
<evidence type="ECO:0000256" key="6">
    <source>
        <dbReference type="ARBA" id="ARBA00023315"/>
    </source>
</evidence>
<dbReference type="GO" id="GO:0019706">
    <property type="term" value="F:protein-cysteine S-palmitoyltransferase activity"/>
    <property type="evidence" value="ECO:0007669"/>
    <property type="project" value="UniProtKB-EC"/>
</dbReference>
<feature type="transmembrane region" description="Helical" evidence="7">
    <location>
        <begin position="52"/>
        <end position="70"/>
    </location>
</feature>
<dbReference type="PANTHER" id="PTHR12246">
    <property type="entry name" value="PALMITOYLTRANSFERASE ZDHHC16"/>
    <property type="match status" value="1"/>
</dbReference>
<evidence type="ECO:0000256" key="1">
    <source>
        <dbReference type="ARBA" id="ARBA00004141"/>
    </source>
</evidence>
<comment type="similarity">
    <text evidence="7">Belongs to the DHHC palmitoyltransferase family.</text>
</comment>
<feature type="transmembrane region" description="Helical" evidence="7">
    <location>
        <begin position="166"/>
        <end position="190"/>
    </location>
</feature>
<evidence type="ECO:0000256" key="3">
    <source>
        <dbReference type="ARBA" id="ARBA00022692"/>
    </source>
</evidence>
<dbReference type="GO" id="GO:0016020">
    <property type="term" value="C:membrane"/>
    <property type="evidence" value="ECO:0007669"/>
    <property type="project" value="UniProtKB-SubCell"/>
</dbReference>
<dbReference type="InterPro" id="IPR039859">
    <property type="entry name" value="PFA4/ZDH16/20/ERF2-like"/>
</dbReference>